<dbReference type="AlphaFoldDB" id="A0A1N6XVE8"/>
<gene>
    <name evidence="2" type="ORF">SAMN05920897_1322</name>
</gene>
<dbReference type="PROSITE" id="PS50125">
    <property type="entry name" value="GUANYLATE_CYCLASE_2"/>
    <property type="match status" value="1"/>
</dbReference>
<dbReference type="STRING" id="159291.SAMN05920897_1322"/>
<sequence length="223" mass="25950">MYSLDYQNKLYKRFVDQRVRKSIFENFSLENLDIEIDKKESFTNVIYIDIYSFSETVSEMTASDIKNYLEEYYSKTLRIIHKYSGRIDKLMGDGIIAMFSPLFDRRMKKKDASNNALYCSKEIIEELFCTEFESKSAIGSGDLYYCKTGLEQVYEEYTAIGKPLTIAYRLEAEADKNQILTLKRTGLSKRILSQEIDMSGWSKNIFTSVLKGLGDFDILSCKY</sequence>
<dbReference type="OrthoDB" id="341967at2"/>
<organism evidence="2 3">
    <name type="scientific">Alkalispirochaeta americana</name>
    <dbReference type="NCBI Taxonomy" id="159291"/>
    <lineage>
        <taxon>Bacteria</taxon>
        <taxon>Pseudomonadati</taxon>
        <taxon>Spirochaetota</taxon>
        <taxon>Spirochaetia</taxon>
        <taxon>Spirochaetales</taxon>
        <taxon>Spirochaetaceae</taxon>
        <taxon>Alkalispirochaeta</taxon>
    </lineage>
</organism>
<keyword evidence="3" id="KW-1185">Reference proteome</keyword>
<dbReference type="InterPro" id="IPR029787">
    <property type="entry name" value="Nucleotide_cyclase"/>
</dbReference>
<dbReference type="EMBL" id="FTMS01000032">
    <property type="protein sequence ID" value="SIR06375.1"/>
    <property type="molecule type" value="Genomic_DNA"/>
</dbReference>
<dbReference type="Proteomes" id="UP000186400">
    <property type="component" value="Unassembled WGS sequence"/>
</dbReference>
<dbReference type="CDD" id="cd07302">
    <property type="entry name" value="CHD"/>
    <property type="match status" value="1"/>
</dbReference>
<accession>A0A1N6XVE8</accession>
<evidence type="ECO:0000259" key="1">
    <source>
        <dbReference type="PROSITE" id="PS50125"/>
    </source>
</evidence>
<dbReference type="GO" id="GO:0004016">
    <property type="term" value="F:adenylate cyclase activity"/>
    <property type="evidence" value="ECO:0007669"/>
    <property type="project" value="UniProtKB-ARBA"/>
</dbReference>
<proteinExistence type="predicted"/>
<dbReference type="InterPro" id="IPR050697">
    <property type="entry name" value="Adenylyl/Guanylyl_Cyclase_3/4"/>
</dbReference>
<dbReference type="SUPFAM" id="SSF55073">
    <property type="entry name" value="Nucleotide cyclase"/>
    <property type="match status" value="1"/>
</dbReference>
<protein>
    <submittedName>
        <fullName evidence="2">Adenylate cyclase, class 3</fullName>
    </submittedName>
</protein>
<evidence type="ECO:0000313" key="2">
    <source>
        <dbReference type="EMBL" id="SIR06375.1"/>
    </source>
</evidence>
<evidence type="ECO:0000313" key="3">
    <source>
        <dbReference type="Proteomes" id="UP000186400"/>
    </source>
</evidence>
<dbReference type="GO" id="GO:0009190">
    <property type="term" value="P:cyclic nucleotide biosynthetic process"/>
    <property type="evidence" value="ECO:0007669"/>
    <property type="project" value="InterPro"/>
</dbReference>
<name>A0A1N6XVE8_9SPIO</name>
<dbReference type="Gene3D" id="3.30.70.1230">
    <property type="entry name" value="Nucleotide cyclase"/>
    <property type="match status" value="1"/>
</dbReference>
<dbReference type="PANTHER" id="PTHR43081">
    <property type="entry name" value="ADENYLATE CYCLASE, TERMINAL-DIFFERENTIATION SPECIFIC-RELATED"/>
    <property type="match status" value="1"/>
</dbReference>
<dbReference type="InterPro" id="IPR001054">
    <property type="entry name" value="A/G_cyclase"/>
</dbReference>
<dbReference type="PANTHER" id="PTHR43081:SF1">
    <property type="entry name" value="ADENYLATE CYCLASE, TERMINAL-DIFFERENTIATION SPECIFIC"/>
    <property type="match status" value="1"/>
</dbReference>
<feature type="domain" description="Guanylate cyclase" evidence="1">
    <location>
        <begin position="44"/>
        <end position="171"/>
    </location>
</feature>
<dbReference type="RefSeq" id="WP_076489952.1">
    <property type="nucleotide sequence ID" value="NZ_FTMS01000032.1"/>
</dbReference>
<dbReference type="GO" id="GO:0035556">
    <property type="term" value="P:intracellular signal transduction"/>
    <property type="evidence" value="ECO:0007669"/>
    <property type="project" value="InterPro"/>
</dbReference>
<reference evidence="2 3" key="1">
    <citation type="submission" date="2017-01" db="EMBL/GenBank/DDBJ databases">
        <authorList>
            <person name="Mah S.A."/>
            <person name="Swanson W.J."/>
            <person name="Moy G.W."/>
            <person name="Vacquier V.D."/>
        </authorList>
    </citation>
    <scope>NUCLEOTIDE SEQUENCE [LARGE SCALE GENOMIC DNA]</scope>
    <source>
        <strain evidence="2 3">ASpG1</strain>
    </source>
</reference>